<dbReference type="SUPFAM" id="SSF46565">
    <property type="entry name" value="Chaperone J-domain"/>
    <property type="match status" value="1"/>
</dbReference>
<keyword evidence="6" id="KW-1185">Reference proteome</keyword>
<evidence type="ECO:0000256" key="2">
    <source>
        <dbReference type="ARBA" id="ARBA00023186"/>
    </source>
</evidence>
<dbReference type="PANTHER" id="PTHR14021">
    <property type="entry name" value="IRON-SULFUR CLUSTER CO-CHAPERONE PROTEIN HSCB"/>
    <property type="match status" value="1"/>
</dbReference>
<evidence type="ECO:0000259" key="4">
    <source>
        <dbReference type="SMART" id="SM00271"/>
    </source>
</evidence>
<dbReference type="PANTHER" id="PTHR14021:SF15">
    <property type="entry name" value="IRON-SULFUR CLUSTER CO-CHAPERONE PROTEIN HSCB"/>
    <property type="match status" value="1"/>
</dbReference>
<evidence type="ECO:0000313" key="5">
    <source>
        <dbReference type="EMBL" id="KAG5932008.1"/>
    </source>
</evidence>
<accession>A0A9P7SE51</accession>
<dbReference type="Pfam" id="PF07743">
    <property type="entry name" value="HSCB_C"/>
    <property type="match status" value="1"/>
</dbReference>
<dbReference type="SMART" id="SM00271">
    <property type="entry name" value="DnaJ"/>
    <property type="match status" value="1"/>
</dbReference>
<dbReference type="GO" id="GO:0044571">
    <property type="term" value="P:[2Fe-2S] cluster assembly"/>
    <property type="evidence" value="ECO:0007669"/>
    <property type="project" value="InterPro"/>
</dbReference>
<comment type="similarity">
    <text evidence="1">Belongs to the HscB family.</text>
</comment>
<feature type="compositionally biased region" description="Low complexity" evidence="3">
    <location>
        <begin position="40"/>
        <end position="79"/>
    </location>
</feature>
<feature type="domain" description="J" evidence="4">
    <location>
        <begin position="95"/>
        <end position="166"/>
    </location>
</feature>
<organism evidence="5 6">
    <name type="scientific">Claviceps pazoutovae</name>
    <dbReference type="NCBI Taxonomy" id="1649127"/>
    <lineage>
        <taxon>Eukaryota</taxon>
        <taxon>Fungi</taxon>
        <taxon>Dikarya</taxon>
        <taxon>Ascomycota</taxon>
        <taxon>Pezizomycotina</taxon>
        <taxon>Sordariomycetes</taxon>
        <taxon>Hypocreomycetidae</taxon>
        <taxon>Hypocreales</taxon>
        <taxon>Clavicipitaceae</taxon>
        <taxon>Claviceps</taxon>
    </lineage>
</organism>
<feature type="region of interest" description="Disordered" evidence="3">
    <location>
        <begin position="1"/>
        <end position="115"/>
    </location>
</feature>
<dbReference type="Gene3D" id="1.10.287.110">
    <property type="entry name" value="DnaJ domain"/>
    <property type="match status" value="1"/>
</dbReference>
<gene>
    <name evidence="5" type="ORF">E4U60_005551</name>
</gene>
<evidence type="ECO:0000256" key="1">
    <source>
        <dbReference type="ARBA" id="ARBA00010476"/>
    </source>
</evidence>
<dbReference type="InterPro" id="IPR036386">
    <property type="entry name" value="HscB_C_sf"/>
</dbReference>
<dbReference type="OrthoDB" id="448954at2759"/>
<comment type="caution">
    <text evidence="5">The sequence shown here is derived from an EMBL/GenBank/DDBJ whole genome shotgun (WGS) entry which is preliminary data.</text>
</comment>
<dbReference type="InterPro" id="IPR036869">
    <property type="entry name" value="J_dom_sf"/>
</dbReference>
<evidence type="ECO:0000256" key="3">
    <source>
        <dbReference type="SAM" id="MobiDB-lite"/>
    </source>
</evidence>
<dbReference type="GO" id="GO:0001671">
    <property type="term" value="F:ATPase activator activity"/>
    <property type="evidence" value="ECO:0007669"/>
    <property type="project" value="InterPro"/>
</dbReference>
<name>A0A9P7SE51_9HYPO</name>
<dbReference type="InterPro" id="IPR009073">
    <property type="entry name" value="HscB_oligo_C"/>
</dbReference>
<dbReference type="AlphaFoldDB" id="A0A9P7SE51"/>
<dbReference type="Gene3D" id="1.20.1280.20">
    <property type="entry name" value="HscB, C-terminal domain"/>
    <property type="match status" value="1"/>
</dbReference>
<dbReference type="EMBL" id="SRPO01000496">
    <property type="protein sequence ID" value="KAG5932008.1"/>
    <property type="molecule type" value="Genomic_DNA"/>
</dbReference>
<keyword evidence="2" id="KW-0143">Chaperone</keyword>
<dbReference type="GO" id="GO:0051259">
    <property type="term" value="P:protein complex oligomerization"/>
    <property type="evidence" value="ECO:0007669"/>
    <property type="project" value="InterPro"/>
</dbReference>
<evidence type="ECO:0000313" key="6">
    <source>
        <dbReference type="Proteomes" id="UP000706124"/>
    </source>
</evidence>
<dbReference type="Proteomes" id="UP000706124">
    <property type="component" value="Unassembled WGS sequence"/>
</dbReference>
<dbReference type="InterPro" id="IPR001623">
    <property type="entry name" value="DnaJ_domain"/>
</dbReference>
<dbReference type="InterPro" id="IPR004640">
    <property type="entry name" value="HscB"/>
</dbReference>
<dbReference type="GO" id="GO:0051087">
    <property type="term" value="F:protein-folding chaperone binding"/>
    <property type="evidence" value="ECO:0007669"/>
    <property type="project" value="InterPro"/>
</dbReference>
<proteinExistence type="inferred from homology"/>
<sequence length="282" mass="32486">MRTLRTSVAAITRHTNHLPPSPGSFRILAAKASPPRRFYSQKPQQTPSSSSPHVQEQQQPQKSPSPSPQVEQPQPQQHPQEQEQEQPQPQPQPQRNYYKFFPQTLPDGPPPQSPFKINLRALRREYLALQAQCHPDKQDSQDQSPHQNLSSSLINEAYRTLKDPLLRAEHLLAINGLPTTTEDDHTTLNSVPQEAKTELFTTVWQEHEKLGHAEKIEDLEALKDDTRRRIEASEEAMGRAFEERDLQTARWEVVRLRYWVRIWEAVGEWPGGLAEEMRGWGE</sequence>
<reference evidence="5 6" key="1">
    <citation type="journal article" date="2020" name="bioRxiv">
        <title>Whole genome comparisons of ergot fungi reveals the divergence and evolution of species within the genus Claviceps are the result of varying mechanisms driving genome evolution and host range expansion.</title>
        <authorList>
            <person name="Wyka S.A."/>
            <person name="Mondo S.J."/>
            <person name="Liu M."/>
            <person name="Dettman J."/>
            <person name="Nalam V."/>
            <person name="Broders K.D."/>
        </authorList>
    </citation>
    <scope>NUCLEOTIDE SEQUENCE [LARGE SCALE GENOMIC DNA]</scope>
    <source>
        <strain evidence="5 6">CCC 1485</strain>
    </source>
</reference>
<dbReference type="GO" id="GO:0005739">
    <property type="term" value="C:mitochondrion"/>
    <property type="evidence" value="ECO:0007669"/>
    <property type="project" value="TreeGrafter"/>
</dbReference>
<dbReference type="SUPFAM" id="SSF47144">
    <property type="entry name" value="HSC20 (HSCB), C-terminal oligomerisation domain"/>
    <property type="match status" value="1"/>
</dbReference>
<protein>
    <recommendedName>
        <fullName evidence="4">J domain-containing protein</fullName>
    </recommendedName>
</protein>
<dbReference type="CDD" id="cd06257">
    <property type="entry name" value="DnaJ"/>
    <property type="match status" value="1"/>
</dbReference>
<dbReference type="NCBIfam" id="TIGR00714">
    <property type="entry name" value="hscB"/>
    <property type="match status" value="1"/>
</dbReference>